<dbReference type="EnsemblPlants" id="LPERR08G17320.1">
    <property type="protein sequence ID" value="LPERR08G17320.1"/>
    <property type="gene ID" value="LPERR08G17320"/>
</dbReference>
<protein>
    <submittedName>
        <fullName evidence="2">Uncharacterized protein</fullName>
    </submittedName>
</protein>
<reference evidence="2" key="3">
    <citation type="submission" date="2015-04" db="UniProtKB">
        <authorList>
            <consortium name="EnsemblPlants"/>
        </authorList>
    </citation>
    <scope>IDENTIFICATION</scope>
</reference>
<organism evidence="2 3">
    <name type="scientific">Leersia perrieri</name>
    <dbReference type="NCBI Taxonomy" id="77586"/>
    <lineage>
        <taxon>Eukaryota</taxon>
        <taxon>Viridiplantae</taxon>
        <taxon>Streptophyta</taxon>
        <taxon>Embryophyta</taxon>
        <taxon>Tracheophyta</taxon>
        <taxon>Spermatophyta</taxon>
        <taxon>Magnoliopsida</taxon>
        <taxon>Liliopsida</taxon>
        <taxon>Poales</taxon>
        <taxon>Poaceae</taxon>
        <taxon>BOP clade</taxon>
        <taxon>Oryzoideae</taxon>
        <taxon>Oryzeae</taxon>
        <taxon>Oryzinae</taxon>
        <taxon>Leersia</taxon>
    </lineage>
</organism>
<sequence length="136" mass="15246">PPINPVAPNYLHRQVGPTLTFAALDRAGSALFPFLWPGPPGSVRHPSQKLRGSFLRRTSPPIRHRKRKARRTRQHEQRSFTPRGECSREREEERERERGGPVAWRLQWNLPEASARGGGGARVSVSSLLRSIEGGG</sequence>
<name>A0A0D9X9S4_9ORYZ</name>
<feature type="region of interest" description="Disordered" evidence="1">
    <location>
        <begin position="53"/>
        <end position="104"/>
    </location>
</feature>
<evidence type="ECO:0000256" key="1">
    <source>
        <dbReference type="SAM" id="MobiDB-lite"/>
    </source>
</evidence>
<evidence type="ECO:0000313" key="2">
    <source>
        <dbReference type="EnsemblPlants" id="LPERR08G17320.1"/>
    </source>
</evidence>
<keyword evidence="3" id="KW-1185">Reference proteome</keyword>
<dbReference type="AlphaFoldDB" id="A0A0D9X9S4"/>
<accession>A0A0D9X9S4</accession>
<dbReference type="HOGENOM" id="CLU_1880720_0_0_1"/>
<feature type="compositionally biased region" description="Basic and acidic residues" evidence="1">
    <location>
        <begin position="85"/>
        <end position="99"/>
    </location>
</feature>
<feature type="compositionally biased region" description="Basic residues" evidence="1">
    <location>
        <begin position="62"/>
        <end position="73"/>
    </location>
</feature>
<evidence type="ECO:0000313" key="3">
    <source>
        <dbReference type="Proteomes" id="UP000032180"/>
    </source>
</evidence>
<reference evidence="3" key="2">
    <citation type="submission" date="2013-12" db="EMBL/GenBank/DDBJ databases">
        <authorList>
            <person name="Yu Y."/>
            <person name="Lee S."/>
            <person name="de Baynast K."/>
            <person name="Wissotski M."/>
            <person name="Liu L."/>
            <person name="Talag J."/>
            <person name="Goicoechea J."/>
            <person name="Angelova A."/>
            <person name="Jetty R."/>
            <person name="Kudrna D."/>
            <person name="Golser W."/>
            <person name="Rivera L."/>
            <person name="Zhang J."/>
            <person name="Wing R."/>
        </authorList>
    </citation>
    <scope>NUCLEOTIDE SEQUENCE</scope>
</reference>
<dbReference type="Proteomes" id="UP000032180">
    <property type="component" value="Chromosome 8"/>
</dbReference>
<reference evidence="2 3" key="1">
    <citation type="submission" date="2012-08" db="EMBL/GenBank/DDBJ databases">
        <title>Oryza genome evolution.</title>
        <authorList>
            <person name="Wing R.A."/>
        </authorList>
    </citation>
    <scope>NUCLEOTIDE SEQUENCE</scope>
</reference>
<proteinExistence type="predicted"/>
<dbReference type="Gramene" id="LPERR08G17320.1">
    <property type="protein sequence ID" value="LPERR08G17320.1"/>
    <property type="gene ID" value="LPERR08G17320"/>
</dbReference>